<reference evidence="1 2" key="1">
    <citation type="submission" date="2019-01" db="EMBL/GenBank/DDBJ databases">
        <title>Sequencing of cultivated peanut Arachis hypogaea provides insights into genome evolution and oil improvement.</title>
        <authorList>
            <person name="Chen X."/>
        </authorList>
    </citation>
    <scope>NUCLEOTIDE SEQUENCE [LARGE SCALE GENOMIC DNA]</scope>
    <source>
        <strain evidence="2">cv. Fuhuasheng</strain>
        <tissue evidence="1">Leaves</tissue>
    </source>
</reference>
<evidence type="ECO:0000313" key="2">
    <source>
        <dbReference type="Proteomes" id="UP000289738"/>
    </source>
</evidence>
<sequence>MGHQLLSYFTDWSCPMSISIG</sequence>
<protein>
    <submittedName>
        <fullName evidence="1">Uncharacterized protein</fullName>
    </submittedName>
</protein>
<organism evidence="1 2">
    <name type="scientific">Arachis hypogaea</name>
    <name type="common">Peanut</name>
    <dbReference type="NCBI Taxonomy" id="3818"/>
    <lineage>
        <taxon>Eukaryota</taxon>
        <taxon>Viridiplantae</taxon>
        <taxon>Streptophyta</taxon>
        <taxon>Embryophyta</taxon>
        <taxon>Tracheophyta</taxon>
        <taxon>Spermatophyta</taxon>
        <taxon>Magnoliopsida</taxon>
        <taxon>eudicotyledons</taxon>
        <taxon>Gunneridae</taxon>
        <taxon>Pentapetalae</taxon>
        <taxon>rosids</taxon>
        <taxon>fabids</taxon>
        <taxon>Fabales</taxon>
        <taxon>Fabaceae</taxon>
        <taxon>Papilionoideae</taxon>
        <taxon>50 kb inversion clade</taxon>
        <taxon>dalbergioids sensu lato</taxon>
        <taxon>Dalbergieae</taxon>
        <taxon>Pterocarpus clade</taxon>
        <taxon>Arachis</taxon>
    </lineage>
</organism>
<dbReference type="AlphaFoldDB" id="A0A444ZDB8"/>
<name>A0A444ZDB8_ARAHY</name>
<comment type="caution">
    <text evidence="1">The sequence shown here is derived from an EMBL/GenBank/DDBJ whole genome shotgun (WGS) entry which is preliminary data.</text>
</comment>
<keyword evidence="2" id="KW-1185">Reference proteome</keyword>
<evidence type="ECO:0000313" key="1">
    <source>
        <dbReference type="EMBL" id="RYR12180.1"/>
    </source>
</evidence>
<proteinExistence type="predicted"/>
<dbReference type="Proteomes" id="UP000289738">
    <property type="component" value="Chromosome B04"/>
</dbReference>
<dbReference type="EMBL" id="SDMP01000014">
    <property type="protein sequence ID" value="RYR12180.1"/>
    <property type="molecule type" value="Genomic_DNA"/>
</dbReference>
<accession>A0A444ZDB8</accession>
<gene>
    <name evidence="1" type="ORF">Ahy_B04g069717</name>
</gene>